<evidence type="ECO:0000259" key="3">
    <source>
        <dbReference type="PROSITE" id="PS50887"/>
    </source>
</evidence>
<dbReference type="PANTHER" id="PTHR45138">
    <property type="entry name" value="REGULATORY COMPONENTS OF SENSORY TRANSDUCTION SYSTEM"/>
    <property type="match status" value="1"/>
</dbReference>
<dbReference type="EMBL" id="BMLK01000006">
    <property type="protein sequence ID" value="GGN46769.1"/>
    <property type="molecule type" value="Genomic_DNA"/>
</dbReference>
<dbReference type="InterPro" id="IPR025991">
    <property type="entry name" value="Chemoreceptor_zinc-bind_dom"/>
</dbReference>
<dbReference type="SUPFAM" id="SSF55073">
    <property type="entry name" value="Nucleotide cyclase"/>
    <property type="match status" value="1"/>
</dbReference>
<evidence type="ECO:0000313" key="5">
    <source>
        <dbReference type="Proteomes" id="UP000605099"/>
    </source>
</evidence>
<organism evidence="4 5">
    <name type="scientific">Novosphingobium indicum</name>
    <dbReference type="NCBI Taxonomy" id="462949"/>
    <lineage>
        <taxon>Bacteria</taxon>
        <taxon>Pseudomonadati</taxon>
        <taxon>Pseudomonadota</taxon>
        <taxon>Alphaproteobacteria</taxon>
        <taxon>Sphingomonadales</taxon>
        <taxon>Sphingomonadaceae</taxon>
        <taxon>Novosphingobium</taxon>
    </lineage>
</organism>
<evidence type="ECO:0000256" key="2">
    <source>
        <dbReference type="ARBA" id="ARBA00034247"/>
    </source>
</evidence>
<dbReference type="Pfam" id="PF13682">
    <property type="entry name" value="CZB"/>
    <property type="match status" value="1"/>
</dbReference>
<dbReference type="Pfam" id="PF00990">
    <property type="entry name" value="GGDEF"/>
    <property type="match status" value="1"/>
</dbReference>
<dbReference type="InterPro" id="IPR050469">
    <property type="entry name" value="Diguanylate_Cyclase"/>
</dbReference>
<dbReference type="RefSeq" id="WP_188818984.1">
    <property type="nucleotide sequence ID" value="NZ_BMLK01000006.1"/>
</dbReference>
<dbReference type="NCBIfam" id="TIGR00254">
    <property type="entry name" value="GGDEF"/>
    <property type="match status" value="1"/>
</dbReference>
<dbReference type="InterPro" id="IPR043128">
    <property type="entry name" value="Rev_trsase/Diguanyl_cyclase"/>
</dbReference>
<proteinExistence type="predicted"/>
<feature type="domain" description="GGDEF" evidence="3">
    <location>
        <begin position="158"/>
        <end position="291"/>
    </location>
</feature>
<evidence type="ECO:0000256" key="1">
    <source>
        <dbReference type="ARBA" id="ARBA00012528"/>
    </source>
</evidence>
<name>A0ABQ2JFY2_9SPHN</name>
<dbReference type="Gene3D" id="1.20.120.30">
    <property type="entry name" value="Aspartate receptor, ligand-binding domain"/>
    <property type="match status" value="1"/>
</dbReference>
<sequence>MDAKLMSVALAQLEQALFNHDQWSEAINQTLICRLPFDERDVDPEAHKHCRFGQWYYGPGAATLQHHPGFAEIAVEHRRMHQLAAELLRRSAHCDAPSLEDYERFMAATKRMRLEAQTMKHELEDALRNIDPLTGAENRTSMLPKLREERELVKRDVHSCALAMLDIDKFKAVNDDYGHLAGDKVLSTFAALAISDLRSNDRLFRYGGEEFLICAPGADLDKGTVLLERLLAHFAAQIFEFANLPPFHVTVSAGLTMLDPAITVEETIHRADRALYAAKAGGRNRVMVWTPDMT</sequence>
<dbReference type="PROSITE" id="PS50887">
    <property type="entry name" value="GGDEF"/>
    <property type="match status" value="1"/>
</dbReference>
<dbReference type="NCBIfam" id="NF007380">
    <property type="entry name" value="PRK09894.1"/>
    <property type="match status" value="1"/>
</dbReference>
<dbReference type="Proteomes" id="UP000605099">
    <property type="component" value="Unassembled WGS sequence"/>
</dbReference>
<dbReference type="CDD" id="cd01949">
    <property type="entry name" value="GGDEF"/>
    <property type="match status" value="1"/>
</dbReference>
<protein>
    <recommendedName>
        <fullName evidence="1">diguanylate cyclase</fullName>
        <ecNumber evidence="1">2.7.7.65</ecNumber>
    </recommendedName>
</protein>
<keyword evidence="5" id="KW-1185">Reference proteome</keyword>
<dbReference type="PANTHER" id="PTHR45138:SF9">
    <property type="entry name" value="DIGUANYLATE CYCLASE DGCM-RELATED"/>
    <property type="match status" value="1"/>
</dbReference>
<gene>
    <name evidence="4" type="ORF">GCM10011349_14310</name>
</gene>
<dbReference type="InterPro" id="IPR029787">
    <property type="entry name" value="Nucleotide_cyclase"/>
</dbReference>
<dbReference type="InterPro" id="IPR000160">
    <property type="entry name" value="GGDEF_dom"/>
</dbReference>
<accession>A0ABQ2JFY2</accession>
<dbReference type="Gene3D" id="3.30.70.270">
    <property type="match status" value="1"/>
</dbReference>
<evidence type="ECO:0000313" key="4">
    <source>
        <dbReference type="EMBL" id="GGN46769.1"/>
    </source>
</evidence>
<reference evidence="5" key="1">
    <citation type="journal article" date="2019" name="Int. J. Syst. Evol. Microbiol.">
        <title>The Global Catalogue of Microorganisms (GCM) 10K type strain sequencing project: providing services to taxonomists for standard genome sequencing and annotation.</title>
        <authorList>
            <consortium name="The Broad Institute Genomics Platform"/>
            <consortium name="The Broad Institute Genome Sequencing Center for Infectious Disease"/>
            <person name="Wu L."/>
            <person name="Ma J."/>
        </authorList>
    </citation>
    <scope>NUCLEOTIDE SEQUENCE [LARGE SCALE GENOMIC DNA]</scope>
    <source>
        <strain evidence="5">CGMCC 1.6784</strain>
    </source>
</reference>
<dbReference type="SMART" id="SM00267">
    <property type="entry name" value="GGDEF"/>
    <property type="match status" value="1"/>
</dbReference>
<comment type="catalytic activity">
    <reaction evidence="2">
        <text>2 GTP = 3',3'-c-di-GMP + 2 diphosphate</text>
        <dbReference type="Rhea" id="RHEA:24898"/>
        <dbReference type="ChEBI" id="CHEBI:33019"/>
        <dbReference type="ChEBI" id="CHEBI:37565"/>
        <dbReference type="ChEBI" id="CHEBI:58805"/>
        <dbReference type="EC" id="2.7.7.65"/>
    </reaction>
</comment>
<comment type="caution">
    <text evidence="4">The sequence shown here is derived from an EMBL/GenBank/DDBJ whole genome shotgun (WGS) entry which is preliminary data.</text>
</comment>
<dbReference type="EC" id="2.7.7.65" evidence="1"/>